<proteinExistence type="predicted"/>
<feature type="transmembrane region" description="Helical" evidence="1">
    <location>
        <begin position="92"/>
        <end position="112"/>
    </location>
</feature>
<evidence type="ECO:0000313" key="2">
    <source>
        <dbReference type="EMBL" id="KAK9883927.1"/>
    </source>
</evidence>
<organism evidence="2 3">
    <name type="scientific">Henosepilachna vigintioctopunctata</name>
    <dbReference type="NCBI Taxonomy" id="420089"/>
    <lineage>
        <taxon>Eukaryota</taxon>
        <taxon>Metazoa</taxon>
        <taxon>Ecdysozoa</taxon>
        <taxon>Arthropoda</taxon>
        <taxon>Hexapoda</taxon>
        <taxon>Insecta</taxon>
        <taxon>Pterygota</taxon>
        <taxon>Neoptera</taxon>
        <taxon>Endopterygota</taxon>
        <taxon>Coleoptera</taxon>
        <taxon>Polyphaga</taxon>
        <taxon>Cucujiformia</taxon>
        <taxon>Coccinelloidea</taxon>
        <taxon>Coccinellidae</taxon>
        <taxon>Epilachninae</taxon>
        <taxon>Epilachnini</taxon>
        <taxon>Henosepilachna</taxon>
    </lineage>
</organism>
<evidence type="ECO:0000256" key="1">
    <source>
        <dbReference type="SAM" id="Phobius"/>
    </source>
</evidence>
<keyword evidence="3" id="KW-1185">Reference proteome</keyword>
<dbReference type="AlphaFoldDB" id="A0AAW1UTW2"/>
<gene>
    <name evidence="2" type="ORF">WA026_004867</name>
</gene>
<sequence length="151" mass="17504">MNNETNLRLVAEINLNNRKTTFFQFVVGQNERSTQSAFLNAEISNTPLQEAQYYIISILLVNNYKKKYTTSVYSIRYLTLGRNEEPSGRNSGYYALLLLLMIPIILGVMFYYRKKYLSSPSSSLNKMMEAVIKSETISIISIYNLHLHRQI</sequence>
<protein>
    <submittedName>
        <fullName evidence="2">Uncharacterized protein</fullName>
    </submittedName>
</protein>
<keyword evidence="1" id="KW-0472">Membrane</keyword>
<dbReference type="EMBL" id="JARQZJ010000092">
    <property type="protein sequence ID" value="KAK9883927.1"/>
    <property type="molecule type" value="Genomic_DNA"/>
</dbReference>
<accession>A0AAW1UTW2</accession>
<keyword evidence="1" id="KW-1133">Transmembrane helix</keyword>
<evidence type="ECO:0000313" key="3">
    <source>
        <dbReference type="Proteomes" id="UP001431783"/>
    </source>
</evidence>
<keyword evidence="1" id="KW-0812">Transmembrane</keyword>
<reference evidence="2 3" key="1">
    <citation type="submission" date="2023-03" db="EMBL/GenBank/DDBJ databases">
        <title>Genome insight into feeding habits of ladybird beetles.</title>
        <authorList>
            <person name="Li H.-S."/>
            <person name="Huang Y.-H."/>
            <person name="Pang H."/>
        </authorList>
    </citation>
    <scope>NUCLEOTIDE SEQUENCE [LARGE SCALE GENOMIC DNA]</scope>
    <source>
        <strain evidence="2">SYSU_2023b</strain>
        <tissue evidence="2">Whole body</tissue>
    </source>
</reference>
<name>A0AAW1UTW2_9CUCU</name>
<comment type="caution">
    <text evidence="2">The sequence shown here is derived from an EMBL/GenBank/DDBJ whole genome shotgun (WGS) entry which is preliminary data.</text>
</comment>
<dbReference type="Proteomes" id="UP001431783">
    <property type="component" value="Unassembled WGS sequence"/>
</dbReference>